<sequence>MLLLEKLLLILLLLLLLMLFLLNTAVHDCLTNCKIFTIYNLFHLHLPRCRYFQYTLIPKGWL</sequence>
<protein>
    <submittedName>
        <fullName evidence="1">Uncharacterized protein</fullName>
    </submittedName>
</protein>
<dbReference type="Proteomes" id="UP000479000">
    <property type="component" value="Unassembled WGS sequence"/>
</dbReference>
<gene>
    <name evidence="1" type="ORF">NTEN_LOCUS17934</name>
</gene>
<dbReference type="AlphaFoldDB" id="A0A6H5H7B4"/>
<proteinExistence type="predicted"/>
<evidence type="ECO:0000313" key="2">
    <source>
        <dbReference type="Proteomes" id="UP000479000"/>
    </source>
</evidence>
<reference evidence="1 2" key="1">
    <citation type="submission" date="2020-02" db="EMBL/GenBank/DDBJ databases">
        <authorList>
            <person name="Ferguson B K."/>
        </authorList>
    </citation>
    <scope>NUCLEOTIDE SEQUENCE [LARGE SCALE GENOMIC DNA]</scope>
</reference>
<dbReference type="EMBL" id="CADCXU010026520">
    <property type="protein sequence ID" value="CAB0013323.1"/>
    <property type="molecule type" value="Genomic_DNA"/>
</dbReference>
<name>A0A6H5H7B4_9HEMI</name>
<organism evidence="1 2">
    <name type="scientific">Nesidiocoris tenuis</name>
    <dbReference type="NCBI Taxonomy" id="355587"/>
    <lineage>
        <taxon>Eukaryota</taxon>
        <taxon>Metazoa</taxon>
        <taxon>Ecdysozoa</taxon>
        <taxon>Arthropoda</taxon>
        <taxon>Hexapoda</taxon>
        <taxon>Insecta</taxon>
        <taxon>Pterygota</taxon>
        <taxon>Neoptera</taxon>
        <taxon>Paraneoptera</taxon>
        <taxon>Hemiptera</taxon>
        <taxon>Heteroptera</taxon>
        <taxon>Panheteroptera</taxon>
        <taxon>Cimicomorpha</taxon>
        <taxon>Miridae</taxon>
        <taxon>Dicyphina</taxon>
        <taxon>Nesidiocoris</taxon>
    </lineage>
</organism>
<evidence type="ECO:0000313" key="1">
    <source>
        <dbReference type="EMBL" id="CAB0013323.1"/>
    </source>
</evidence>
<keyword evidence="2" id="KW-1185">Reference proteome</keyword>
<accession>A0A6H5H7B4</accession>